<name>A0A4C1U682_EUMVA</name>
<sequence>MGSSRARAHGSLTDNRDAERVRPQRLLLVNMRSPSRSQWQTIYTCKIREIAKIAIGIWSVNLRERSLDAETVRRLGMQTV</sequence>
<dbReference type="EMBL" id="BGZK01000132">
    <property type="protein sequence ID" value="GBP21780.1"/>
    <property type="molecule type" value="Genomic_DNA"/>
</dbReference>
<organism evidence="1 2">
    <name type="scientific">Eumeta variegata</name>
    <name type="common">Bagworm moth</name>
    <name type="synonym">Eumeta japonica</name>
    <dbReference type="NCBI Taxonomy" id="151549"/>
    <lineage>
        <taxon>Eukaryota</taxon>
        <taxon>Metazoa</taxon>
        <taxon>Ecdysozoa</taxon>
        <taxon>Arthropoda</taxon>
        <taxon>Hexapoda</taxon>
        <taxon>Insecta</taxon>
        <taxon>Pterygota</taxon>
        <taxon>Neoptera</taxon>
        <taxon>Endopterygota</taxon>
        <taxon>Lepidoptera</taxon>
        <taxon>Glossata</taxon>
        <taxon>Ditrysia</taxon>
        <taxon>Tineoidea</taxon>
        <taxon>Psychidae</taxon>
        <taxon>Oiketicinae</taxon>
        <taxon>Eumeta</taxon>
    </lineage>
</organism>
<gene>
    <name evidence="1" type="ORF">EVAR_10959_1</name>
</gene>
<reference evidence="1 2" key="1">
    <citation type="journal article" date="2019" name="Commun. Biol.">
        <title>The bagworm genome reveals a unique fibroin gene that provides high tensile strength.</title>
        <authorList>
            <person name="Kono N."/>
            <person name="Nakamura H."/>
            <person name="Ohtoshi R."/>
            <person name="Tomita M."/>
            <person name="Numata K."/>
            <person name="Arakawa K."/>
        </authorList>
    </citation>
    <scope>NUCLEOTIDE SEQUENCE [LARGE SCALE GENOMIC DNA]</scope>
</reference>
<evidence type="ECO:0000313" key="2">
    <source>
        <dbReference type="Proteomes" id="UP000299102"/>
    </source>
</evidence>
<comment type="caution">
    <text evidence="1">The sequence shown here is derived from an EMBL/GenBank/DDBJ whole genome shotgun (WGS) entry which is preliminary data.</text>
</comment>
<dbReference type="AlphaFoldDB" id="A0A4C1U682"/>
<evidence type="ECO:0000313" key="1">
    <source>
        <dbReference type="EMBL" id="GBP21780.1"/>
    </source>
</evidence>
<keyword evidence="2" id="KW-1185">Reference proteome</keyword>
<protein>
    <submittedName>
        <fullName evidence="1">Uncharacterized protein</fullName>
    </submittedName>
</protein>
<accession>A0A4C1U682</accession>
<proteinExistence type="predicted"/>
<dbReference type="Proteomes" id="UP000299102">
    <property type="component" value="Unassembled WGS sequence"/>
</dbReference>